<name>A0ACC0FTI6_9ERIC</name>
<gene>
    <name evidence="1" type="ORF">LOK49_LG12G00972</name>
</gene>
<feature type="non-terminal residue" evidence="1">
    <location>
        <position position="64"/>
    </location>
</feature>
<comment type="caution">
    <text evidence="1">The sequence shown here is derived from an EMBL/GenBank/DDBJ whole genome shotgun (WGS) entry which is preliminary data.</text>
</comment>
<dbReference type="Proteomes" id="UP001060215">
    <property type="component" value="Chromosome 13"/>
</dbReference>
<dbReference type="EMBL" id="CM045770">
    <property type="protein sequence ID" value="KAI7992004.1"/>
    <property type="molecule type" value="Genomic_DNA"/>
</dbReference>
<feature type="non-terminal residue" evidence="1">
    <location>
        <position position="1"/>
    </location>
</feature>
<protein>
    <submittedName>
        <fullName evidence="1">Uncharacterized protein</fullName>
    </submittedName>
</protein>
<keyword evidence="2" id="KW-1185">Reference proteome</keyword>
<organism evidence="1 2">
    <name type="scientific">Camellia lanceoleosa</name>
    <dbReference type="NCBI Taxonomy" id="1840588"/>
    <lineage>
        <taxon>Eukaryota</taxon>
        <taxon>Viridiplantae</taxon>
        <taxon>Streptophyta</taxon>
        <taxon>Embryophyta</taxon>
        <taxon>Tracheophyta</taxon>
        <taxon>Spermatophyta</taxon>
        <taxon>Magnoliopsida</taxon>
        <taxon>eudicotyledons</taxon>
        <taxon>Gunneridae</taxon>
        <taxon>Pentapetalae</taxon>
        <taxon>asterids</taxon>
        <taxon>Ericales</taxon>
        <taxon>Theaceae</taxon>
        <taxon>Camellia</taxon>
    </lineage>
</organism>
<accession>A0ACC0FTI6</accession>
<proteinExistence type="predicted"/>
<evidence type="ECO:0000313" key="2">
    <source>
        <dbReference type="Proteomes" id="UP001060215"/>
    </source>
</evidence>
<reference evidence="1 2" key="1">
    <citation type="journal article" date="2022" name="Plant J.">
        <title>Chromosome-level genome of Camellia lanceoleosa provides a valuable resource for understanding genome evolution and self-incompatibility.</title>
        <authorList>
            <person name="Gong W."/>
            <person name="Xiao S."/>
            <person name="Wang L."/>
            <person name="Liao Z."/>
            <person name="Chang Y."/>
            <person name="Mo W."/>
            <person name="Hu G."/>
            <person name="Li W."/>
            <person name="Zhao G."/>
            <person name="Zhu H."/>
            <person name="Hu X."/>
            <person name="Ji K."/>
            <person name="Xiang X."/>
            <person name="Song Q."/>
            <person name="Yuan D."/>
            <person name="Jin S."/>
            <person name="Zhang L."/>
        </authorList>
    </citation>
    <scope>NUCLEOTIDE SEQUENCE [LARGE SCALE GENOMIC DNA]</scope>
    <source>
        <strain evidence="1">SQ_2022a</strain>
    </source>
</reference>
<evidence type="ECO:0000313" key="1">
    <source>
        <dbReference type="EMBL" id="KAI7992004.1"/>
    </source>
</evidence>
<sequence>SLKIYAGYVQFECVSIKLDRLNEDIPDGAVAVLIPDMPDVLSHVSMQARNRVAQDNFRAFYTIP</sequence>